<accession>A0A0D6NJ89</accession>
<dbReference type="Proteomes" id="UP000032670">
    <property type="component" value="Unassembled WGS sequence"/>
</dbReference>
<sequence length="332" mass="34954">MSGSIGQNTGQPSFVPRKVRVIFRLLGHSFGTTGADTVTLDGLHVQADITQAQFPAAESATVRLQGVQPDLINRLSLAAPNLNTQNASELTLASLQPDGTVAVVFQGGVTLAYADYTNAPENSFVVQAFSSALPNALAAPPTSFKGRVPASQLMGAIASKAGLRFVNYGVQAMFYNPYCYGSPGQQLAQCLETTPMRVGLGRGQLSVWPITQAIQSGQSGGQTTQAYSVATASAPTTLMQKEKSQTAQAIEVSAATGLIGYPSWSAGGLVLRMLFNAQVGFNTVLHLQSRYQPAGWGAQGAGLWRVVQAYHSLQTETPNGAWFTDVIAQAEV</sequence>
<dbReference type="GeneID" id="76204268"/>
<dbReference type="EMBL" id="BAMX01000015">
    <property type="protein sequence ID" value="GAN66119.1"/>
    <property type="molecule type" value="Genomic_DNA"/>
</dbReference>
<name>A0A0D6NJ89_9PROT</name>
<evidence type="ECO:0000313" key="2">
    <source>
        <dbReference type="Proteomes" id="UP000032670"/>
    </source>
</evidence>
<keyword evidence="2" id="KW-1185">Reference proteome</keyword>
<dbReference type="STRING" id="1231341.Abor_015_042"/>
<organism evidence="1 2">
    <name type="scientific">Acetobacter orientalis</name>
    <dbReference type="NCBI Taxonomy" id="146474"/>
    <lineage>
        <taxon>Bacteria</taxon>
        <taxon>Pseudomonadati</taxon>
        <taxon>Pseudomonadota</taxon>
        <taxon>Alphaproteobacteria</taxon>
        <taxon>Acetobacterales</taxon>
        <taxon>Acetobacteraceae</taxon>
        <taxon>Acetobacter</taxon>
    </lineage>
</organism>
<dbReference type="RefSeq" id="WP_048841159.1">
    <property type="nucleotide sequence ID" value="NZ_BAMX01000015.1"/>
</dbReference>
<dbReference type="AlphaFoldDB" id="A0A0D6NJ89"/>
<accession>A0A6N3T1H8</accession>
<comment type="caution">
    <text evidence="1">The sequence shown here is derived from an EMBL/GenBank/DDBJ whole genome shotgun (WGS) entry which is preliminary data.</text>
</comment>
<evidence type="ECO:0008006" key="3">
    <source>
        <dbReference type="Google" id="ProtNLM"/>
    </source>
</evidence>
<gene>
    <name evidence="1" type="ORF">Abor_015_042</name>
</gene>
<proteinExistence type="predicted"/>
<evidence type="ECO:0000313" key="1">
    <source>
        <dbReference type="EMBL" id="GAN66119.1"/>
    </source>
</evidence>
<reference evidence="1 2" key="1">
    <citation type="submission" date="2012-11" db="EMBL/GenBank/DDBJ databases">
        <title>Whole genome sequence of Acetobacter orientalis 21F-2.</title>
        <authorList>
            <person name="Azuma Y."/>
            <person name="Higashiura N."/>
            <person name="Hirakawa H."/>
            <person name="Matsushita K."/>
        </authorList>
    </citation>
    <scope>NUCLEOTIDE SEQUENCE [LARGE SCALE GENOMIC DNA]</scope>
    <source>
        <strain evidence="1 2">21F-2</strain>
    </source>
</reference>
<protein>
    <recommendedName>
        <fullName evidence="3">Burkholderia phage Bcep781 gp50</fullName>
    </recommendedName>
</protein>